<protein>
    <recommendedName>
        <fullName evidence="3">Holliday junction resolvase</fullName>
    </recommendedName>
</protein>
<dbReference type="CDD" id="cd22992">
    <property type="entry name" value="MOC1"/>
    <property type="match status" value="1"/>
</dbReference>
<accession>A0A7N0UEG7</accession>
<dbReference type="InterPro" id="IPR045290">
    <property type="entry name" value="MOC1-like"/>
</dbReference>
<sequence length="298" mass="31840">MDVVANFMNPISATLRPTLSFSPSSSTFRALCVSALDTDLTPPKIHKRGGLGVKAADAQLKENWLASLSCPSPQPNRLNHEERVAAGSSNLVIGIDPDLSGALAVLRNDTSGCSAEVFDSPTLKVLIGSRVRRRLDAHSIVKLLRSFGAPFGTTAYIEQSTPFPQDGKQGWWAGGFGYGLWIGILVASGFSVTPVPAALWKNEYELSGGRMCKDDSRALASTLFPSMSEHLKRKKDHGRAEALLIAAYGNGIRIKSRVTEARVCDADLELPSRPMPGHTAQASLFLELPESAGAAALV</sequence>
<reference evidence="1" key="1">
    <citation type="submission" date="2021-01" db="UniProtKB">
        <authorList>
            <consortium name="EnsemblPlants"/>
        </authorList>
    </citation>
    <scope>IDENTIFICATION</scope>
</reference>
<dbReference type="OMA" id="QLLPWTH"/>
<dbReference type="PANTHER" id="PTHR36015:SF6">
    <property type="entry name" value="HOLLIDAY JUNCTION RESOLVASE MOC1, CHLOROPLASTIC-RELATED"/>
    <property type="match status" value="1"/>
</dbReference>
<dbReference type="GO" id="GO:0008821">
    <property type="term" value="F:crossover junction DNA endonuclease activity"/>
    <property type="evidence" value="ECO:0007669"/>
    <property type="project" value="InterPro"/>
</dbReference>
<dbReference type="PANTHER" id="PTHR36015">
    <property type="entry name" value="HOLLIDAY JUNCTION RESOLVASE MOC1, CHLOROPLASTIC-RELATED"/>
    <property type="match status" value="1"/>
</dbReference>
<dbReference type="Proteomes" id="UP000594263">
    <property type="component" value="Unplaced"/>
</dbReference>
<evidence type="ECO:0000313" key="1">
    <source>
        <dbReference type="EnsemblPlants" id="Kaladp0064s0070.1.v1.1"/>
    </source>
</evidence>
<evidence type="ECO:0000313" key="2">
    <source>
        <dbReference type="Proteomes" id="UP000594263"/>
    </source>
</evidence>
<evidence type="ECO:0008006" key="3">
    <source>
        <dbReference type="Google" id="ProtNLM"/>
    </source>
</evidence>
<dbReference type="AlphaFoldDB" id="A0A7N0UEG7"/>
<dbReference type="Gramene" id="Kaladp0064s0070.1.v1.1">
    <property type="protein sequence ID" value="Kaladp0064s0070.1.v1.1"/>
    <property type="gene ID" value="Kaladp0064s0070.v1.1"/>
</dbReference>
<proteinExistence type="predicted"/>
<dbReference type="EnsemblPlants" id="Kaladp0064s0070.1.v1.1">
    <property type="protein sequence ID" value="Kaladp0064s0070.1.v1.1"/>
    <property type="gene ID" value="Kaladp0064s0070.v1.1"/>
</dbReference>
<organism evidence="1 2">
    <name type="scientific">Kalanchoe fedtschenkoi</name>
    <name type="common">Lavender scallops</name>
    <name type="synonym">South American air plant</name>
    <dbReference type="NCBI Taxonomy" id="63787"/>
    <lineage>
        <taxon>Eukaryota</taxon>
        <taxon>Viridiplantae</taxon>
        <taxon>Streptophyta</taxon>
        <taxon>Embryophyta</taxon>
        <taxon>Tracheophyta</taxon>
        <taxon>Spermatophyta</taxon>
        <taxon>Magnoliopsida</taxon>
        <taxon>eudicotyledons</taxon>
        <taxon>Gunneridae</taxon>
        <taxon>Pentapetalae</taxon>
        <taxon>Saxifragales</taxon>
        <taxon>Crassulaceae</taxon>
        <taxon>Kalanchoe</taxon>
    </lineage>
</organism>
<keyword evidence="2" id="KW-1185">Reference proteome</keyword>
<name>A0A7N0UEG7_KALFE</name>